<dbReference type="SUPFAM" id="SSF55961">
    <property type="entry name" value="Bet v1-like"/>
    <property type="match status" value="1"/>
</dbReference>
<dbReference type="KEGG" id="kbs:EPA93_21655"/>
<dbReference type="CDD" id="cd07817">
    <property type="entry name" value="SRPBCC_8"/>
    <property type="match status" value="1"/>
</dbReference>
<name>A0A4P6JSE7_KTERU</name>
<organism evidence="2 3">
    <name type="scientific">Ktedonosporobacter rubrisoli</name>
    <dbReference type="NCBI Taxonomy" id="2509675"/>
    <lineage>
        <taxon>Bacteria</taxon>
        <taxon>Bacillati</taxon>
        <taxon>Chloroflexota</taxon>
        <taxon>Ktedonobacteria</taxon>
        <taxon>Ktedonobacterales</taxon>
        <taxon>Ktedonosporobacteraceae</taxon>
        <taxon>Ktedonosporobacter</taxon>
    </lineage>
</organism>
<dbReference type="Pfam" id="PF10604">
    <property type="entry name" value="Polyketide_cyc2"/>
    <property type="match status" value="1"/>
</dbReference>
<dbReference type="InterPro" id="IPR023393">
    <property type="entry name" value="START-like_dom_sf"/>
</dbReference>
<keyword evidence="3" id="KW-1185">Reference proteome</keyword>
<evidence type="ECO:0000313" key="2">
    <source>
        <dbReference type="EMBL" id="QBD78458.1"/>
    </source>
</evidence>
<dbReference type="InterPro" id="IPR047137">
    <property type="entry name" value="ORF3"/>
</dbReference>
<sequence length="239" mass="26346">MEKNYASHHASVTVNAPVHQVYSLFTHFNDFPKFMSFVKEVTYYDQQRSHWVAEVVGRHEWDAVNDGWVPDRQVGWRSSNGLENFGKVTFEPVASNQTKVDVYVNYNPPAGVLGDIGEKLGAGSRFETALQNDLSHFARMVDEAPAGALDPTSSNYLFHADSAAAKGTTTSRQNETMADEPNIVQKTASTPTLDRDITGTSNENLVRHDEDTGAIPSEASEITPPPPPPTPRHDQISGY</sequence>
<feature type="region of interest" description="Disordered" evidence="1">
    <location>
        <begin position="167"/>
        <end position="239"/>
    </location>
</feature>
<protein>
    <submittedName>
        <fullName evidence="2">SRPBCC family protein</fullName>
    </submittedName>
</protein>
<evidence type="ECO:0000313" key="3">
    <source>
        <dbReference type="Proteomes" id="UP000290365"/>
    </source>
</evidence>
<dbReference type="Proteomes" id="UP000290365">
    <property type="component" value="Chromosome"/>
</dbReference>
<gene>
    <name evidence="2" type="ORF">EPA93_21655</name>
</gene>
<proteinExistence type="predicted"/>
<dbReference type="PANTHER" id="PTHR33824">
    <property type="entry name" value="POLYKETIDE CYCLASE/DEHYDRASE AND LIPID TRANSPORT SUPERFAMILY PROTEIN"/>
    <property type="match status" value="1"/>
</dbReference>
<dbReference type="InterPro" id="IPR019587">
    <property type="entry name" value="Polyketide_cyclase/dehydratase"/>
</dbReference>
<reference evidence="2 3" key="1">
    <citation type="submission" date="2019-01" db="EMBL/GenBank/DDBJ databases">
        <title>Ktedonosporobacter rubrisoli SCAWS-G2.</title>
        <authorList>
            <person name="Huang Y."/>
            <person name="Yan B."/>
        </authorList>
    </citation>
    <scope>NUCLEOTIDE SEQUENCE [LARGE SCALE GENOMIC DNA]</scope>
    <source>
        <strain evidence="2 3">SCAWS-G2</strain>
    </source>
</reference>
<dbReference type="PANTHER" id="PTHR33824:SF7">
    <property type="entry name" value="POLYKETIDE CYCLASE_DEHYDRASE AND LIPID TRANSPORT SUPERFAMILY PROTEIN"/>
    <property type="match status" value="1"/>
</dbReference>
<evidence type="ECO:0000256" key="1">
    <source>
        <dbReference type="SAM" id="MobiDB-lite"/>
    </source>
</evidence>
<dbReference type="RefSeq" id="WP_129889511.1">
    <property type="nucleotide sequence ID" value="NZ_CP035758.1"/>
</dbReference>
<dbReference type="EMBL" id="CP035758">
    <property type="protein sequence ID" value="QBD78458.1"/>
    <property type="molecule type" value="Genomic_DNA"/>
</dbReference>
<feature type="compositionally biased region" description="Polar residues" evidence="1">
    <location>
        <begin position="167"/>
        <end position="176"/>
    </location>
</feature>
<dbReference type="OrthoDB" id="9798838at2"/>
<accession>A0A4P6JSE7</accession>
<dbReference type="AlphaFoldDB" id="A0A4P6JSE7"/>
<feature type="compositionally biased region" description="Polar residues" evidence="1">
    <location>
        <begin position="184"/>
        <end position="204"/>
    </location>
</feature>
<dbReference type="Gene3D" id="3.30.530.20">
    <property type="match status" value="1"/>
</dbReference>